<accession>A0A7J7DWJ5</accession>
<proteinExistence type="predicted"/>
<dbReference type="InParanoid" id="A0A7J7DWJ5"/>
<gene>
    <name evidence="1" type="ORF">HS088_TW03G01089</name>
</gene>
<dbReference type="EMBL" id="JAAARO010000003">
    <property type="protein sequence ID" value="KAF5750750.1"/>
    <property type="molecule type" value="Genomic_DNA"/>
</dbReference>
<sequence length="67" mass="7640">MAILRTAGLILGWALTYSKRKSHMVLEIRLLAFDLVRELEEEEEEEEEAVVILGFCWDFNTGKIGVG</sequence>
<dbReference type="Proteomes" id="UP000593562">
    <property type="component" value="Unassembled WGS sequence"/>
</dbReference>
<reference evidence="1 2" key="1">
    <citation type="journal article" date="2020" name="Nat. Commun.">
        <title>Genome of Tripterygium wilfordii and identification of cytochrome P450 involved in triptolide biosynthesis.</title>
        <authorList>
            <person name="Tu L."/>
            <person name="Su P."/>
            <person name="Zhang Z."/>
            <person name="Gao L."/>
            <person name="Wang J."/>
            <person name="Hu T."/>
            <person name="Zhou J."/>
            <person name="Zhang Y."/>
            <person name="Zhao Y."/>
            <person name="Liu Y."/>
            <person name="Song Y."/>
            <person name="Tong Y."/>
            <person name="Lu Y."/>
            <person name="Yang J."/>
            <person name="Xu C."/>
            <person name="Jia M."/>
            <person name="Peters R.J."/>
            <person name="Huang L."/>
            <person name="Gao W."/>
        </authorList>
    </citation>
    <scope>NUCLEOTIDE SEQUENCE [LARGE SCALE GENOMIC DNA]</scope>
    <source>
        <strain evidence="2">cv. XIE 37</strain>
        <tissue evidence="1">Leaf</tissue>
    </source>
</reference>
<evidence type="ECO:0000313" key="2">
    <source>
        <dbReference type="Proteomes" id="UP000593562"/>
    </source>
</evidence>
<protein>
    <submittedName>
        <fullName evidence="1">Uncharacterized protein</fullName>
    </submittedName>
</protein>
<keyword evidence="2" id="KW-1185">Reference proteome</keyword>
<dbReference type="AlphaFoldDB" id="A0A7J7DWJ5"/>
<comment type="caution">
    <text evidence="1">The sequence shown here is derived from an EMBL/GenBank/DDBJ whole genome shotgun (WGS) entry which is preliminary data.</text>
</comment>
<evidence type="ECO:0000313" key="1">
    <source>
        <dbReference type="EMBL" id="KAF5750750.1"/>
    </source>
</evidence>
<organism evidence="1 2">
    <name type="scientific">Tripterygium wilfordii</name>
    <name type="common">Thunder God vine</name>
    <dbReference type="NCBI Taxonomy" id="458696"/>
    <lineage>
        <taxon>Eukaryota</taxon>
        <taxon>Viridiplantae</taxon>
        <taxon>Streptophyta</taxon>
        <taxon>Embryophyta</taxon>
        <taxon>Tracheophyta</taxon>
        <taxon>Spermatophyta</taxon>
        <taxon>Magnoliopsida</taxon>
        <taxon>eudicotyledons</taxon>
        <taxon>Gunneridae</taxon>
        <taxon>Pentapetalae</taxon>
        <taxon>rosids</taxon>
        <taxon>fabids</taxon>
        <taxon>Celastrales</taxon>
        <taxon>Celastraceae</taxon>
        <taxon>Tripterygium</taxon>
    </lineage>
</organism>
<name>A0A7J7DWJ5_TRIWF</name>